<evidence type="ECO:0000313" key="1">
    <source>
        <dbReference type="EMBL" id="KAG8568302.1"/>
    </source>
</evidence>
<dbReference type="Proteomes" id="UP000824782">
    <property type="component" value="Unassembled WGS sequence"/>
</dbReference>
<proteinExistence type="predicted"/>
<organism evidence="1 2">
    <name type="scientific">Engystomops pustulosus</name>
    <name type="common">Tungara frog</name>
    <name type="synonym">Physalaemus pustulosus</name>
    <dbReference type="NCBI Taxonomy" id="76066"/>
    <lineage>
        <taxon>Eukaryota</taxon>
        <taxon>Metazoa</taxon>
        <taxon>Chordata</taxon>
        <taxon>Craniata</taxon>
        <taxon>Vertebrata</taxon>
        <taxon>Euteleostomi</taxon>
        <taxon>Amphibia</taxon>
        <taxon>Batrachia</taxon>
        <taxon>Anura</taxon>
        <taxon>Neobatrachia</taxon>
        <taxon>Hyloidea</taxon>
        <taxon>Leptodactylidae</taxon>
        <taxon>Leiuperinae</taxon>
        <taxon>Engystomops</taxon>
    </lineage>
</organism>
<keyword evidence="2" id="KW-1185">Reference proteome</keyword>
<sequence>MCANSDRIPPTCVFNSIKAPCIFFNACQISFNNKEFSSLHSCTSAGLCIWSQLDVFSLTSFSSSTFPGSITSFPFSTPTGDAPNIVFRFSG</sequence>
<gene>
    <name evidence="1" type="ORF">GDO81_013951</name>
</gene>
<protein>
    <submittedName>
        <fullName evidence="1">Uncharacterized protein</fullName>
    </submittedName>
</protein>
<reference evidence="1" key="1">
    <citation type="thesis" date="2020" institute="ProQuest LLC" country="789 East Eisenhower Parkway, Ann Arbor, MI, USA">
        <title>Comparative Genomics and Chromosome Evolution.</title>
        <authorList>
            <person name="Mudd A.B."/>
        </authorList>
    </citation>
    <scope>NUCLEOTIDE SEQUENCE</scope>
    <source>
        <strain evidence="1">237g6f4</strain>
        <tissue evidence="1">Blood</tissue>
    </source>
</reference>
<evidence type="ECO:0000313" key="2">
    <source>
        <dbReference type="Proteomes" id="UP000824782"/>
    </source>
</evidence>
<accession>A0AAV7B721</accession>
<dbReference type="EMBL" id="WNYA01000006">
    <property type="protein sequence ID" value="KAG8568302.1"/>
    <property type="molecule type" value="Genomic_DNA"/>
</dbReference>
<comment type="caution">
    <text evidence="1">The sequence shown here is derived from an EMBL/GenBank/DDBJ whole genome shotgun (WGS) entry which is preliminary data.</text>
</comment>
<dbReference type="AlphaFoldDB" id="A0AAV7B721"/>
<name>A0AAV7B721_ENGPU</name>